<dbReference type="GO" id="GO:1901098">
    <property type="term" value="P:positive regulation of autophagosome maturation"/>
    <property type="evidence" value="ECO:0007669"/>
    <property type="project" value="TreeGrafter"/>
</dbReference>
<evidence type="ECO:0000313" key="3">
    <source>
        <dbReference type="EMBL" id="OMJ81144.1"/>
    </source>
</evidence>
<reference evidence="3 4" key="1">
    <citation type="submission" date="2016-11" db="EMBL/GenBank/DDBJ databases">
        <title>The macronuclear genome of Stentor coeruleus: a giant cell with tiny introns.</title>
        <authorList>
            <person name="Slabodnick M."/>
            <person name="Ruby J.G."/>
            <person name="Reiff S.B."/>
            <person name="Swart E.C."/>
            <person name="Gosai S."/>
            <person name="Prabakaran S."/>
            <person name="Witkowska E."/>
            <person name="Larue G.E."/>
            <person name="Fisher S."/>
            <person name="Freeman R.M."/>
            <person name="Gunawardena J."/>
            <person name="Chu W."/>
            <person name="Stover N.A."/>
            <person name="Gregory B.D."/>
            <person name="Nowacki M."/>
            <person name="Derisi J."/>
            <person name="Roy S.W."/>
            <person name="Marshall W.F."/>
            <person name="Sood P."/>
        </authorList>
    </citation>
    <scope>NUCLEOTIDE SEQUENCE [LARGE SCALE GENOMIC DNA]</scope>
    <source>
        <strain evidence="3">WM001</strain>
    </source>
</reference>
<feature type="coiled-coil region" evidence="1">
    <location>
        <begin position="2226"/>
        <end position="2526"/>
    </location>
</feature>
<dbReference type="GO" id="GO:0005770">
    <property type="term" value="C:late endosome"/>
    <property type="evidence" value="ECO:0007669"/>
    <property type="project" value="TreeGrafter"/>
</dbReference>
<feature type="coiled-coil region" evidence="1">
    <location>
        <begin position="896"/>
        <end position="923"/>
    </location>
</feature>
<sequence length="2944" mass="344073">MHKSLEKAKTVPKTKLSSWSNPQLETPEPVRLSRGRFEKNAQAPKAPSPKSQTSHSKASPAISPSITSSAIMDEPLELRQEQNDGVYQEVHISSSRIRNLELTLERTKRTYDNQLNYMQEYINFLKRKLGISKSSDSLDEEFVSSSEQNTVIKNLKGEIEHLNQVIIGKDNEVSNYLEELFEKQNQITYLQEKLENMEEANDRLRNKQSLSYEDRINIERELKQFYDKQMQEMERERTALKIDLKSKKDEIEYLQNEAKDFEAQAIEKFMNNLEKKLTEQVSHLFEEQNYNMANINEDITNYVSRIDSLMTTVNYLKSSSIDAKSRRASLEKIDKSLTEKNSLIENLKKNLTKSNSEIEILKAKLQDWKNEAMSLEQMVKNEKTSNEELAKYIKELNENLASERNKVLEINPLKKTIKELEDLLEAKHEKICEANETIHQEHIKYNQLNISYEELNEKFQLNIQDIEDLHGTLTEKESTITELEKVIESQSGNIEKLIHSNKTYLEKLKHSTEILKNNELRESEKMKFLSDLETKVQYLERELADSLESIENLNSVIKKENIKYESLLNEAKEESLSLQEALDALTVQRDQDKVAFHETLAEKERLFNEVLTELEQEKTLNENLTIDYKNFKFRHIESETNQAKSVLALNEIINTQKINEGKLKRDLAEVMVYNKELKGKLEKFDAEITKIYDENAYLRGKLEELHSNHSKNQNKTSRNMEELEEKCRELEAYKKKNEEDREIEKIDLHGEIKRSKNIENELNMRINQLEIEVADFLEDNKKKTSMISEKDNELYQQRLSFTHEVNELKAKIREKESEITVIHESYNDIQENFLRSKEKIQTLLEKIEHKNTEIGEIEAKQEKTYQKLLKLRKSHENLTSSLNAYSENLQIKESTILSLTNTISSLENSINDLQTAKDIEKNNFLEEIASKDSDITQKACQINSLQGSLEKIQYDVKEFKLKSLDAENVLKNEIFELKDEKEVLTTQKKTLVKENAILTQNIVDLKQKIQYFDMEIAKACEENAELQKKIDETESRHSLWKNKQELLVKEMEEEKEKLLRIIEETKVDGEMEVKKALEAVDNREEIIKKLDNEIEEYRDKIQTLNLALSKSEIKNAKGKQKKKDMQEHFTGQILGFQKEIKDKESELHEASQNKNVLESEISKMLKDKKFLEDKIKELSSQNNSLQEKLKLATDDIADQKEKIRRLTHTIQDETSKTAINLSKLQKLDEDNEEKVALINEIKKSLARANEEADSEICTLKAKIASLISENQELKSQLENVKSESKLLKIQSNESESFLIKNNSDLTDEIKSLRFSELKLKKEFHDLTVEYDDAKSRISRLDDKTERICEENRILRLKLEETRKTNLDITTQQAGIITENTRKIETLQNALNENKLNFNQIEIKHQNYVSTTDLQIQELTLRLKEFQTNLQVADQEINEKNNEIMNLKQIRAKIESENRMNNQALSLANQEITQKDILVQELEHQLSSYKDSYEKECDLNENLKGFSGDVSEKNKSLERMIAQLEEENGKCSEMIKSLEGLVEKEQLDFENAINEKNKQINDLQAQLEEKYYIIEEFNKEAKEVKVAYMESESSLVEENLNLKDRLKNTKMQIEDHYQEISSLKEKLEESMTIISNFNNKILSLETIIKTLESLNKEISDEKIAHVYKSNEQIENLEKKLENLSQISKDLELKNASFIKENQLEKTLHITEISKLDSIISDLKNENMNIKKQLEESSKIKSQLTQEVEKLTKAYEEINSILNNKDADISKHLKDKDIEIRKLQHYRSDLEEKNKSMTNLNLSLNEKIVEDSRLISNLKDQLNKHEELQKNIESKYFEYLQNFEENKEKIMIKEKEIERLTEYNKEILAIYKDTEDKNKELLAHNEFLQESSDNHGKYIETLENNLKTSNEKSKALEKILSNKEGIVLSFETTVNKLNKDSEELMQQNQGFLKEIENLKMVLDKTSEEYDNLKKEFADKSQLSESIENELKNYQRTLSEYETIKVQTSKKNAEQTEIIDNLQKNLKKYQDISNNSEKTIQNLKAVSKNFEGQIENYRKEIDLLKMNIKKSSVENESLRKDLSETNEKSVILQTDLKNNQKSLSEKVSLYEESSKKVEEQEEMIENLQVDLKKYQESIRDYEETINNYETSTINSKNTIENLQSTVSSLEYQVESYTNEIENLKLSLETIKKQNDILQKELDYKHNLSENLSHDLQSHKETLSEKEMAHLSSQKKLEDVAKSLQELQQNLIKAEEKALRLEKNNDGLRKTISSTEQQIKYYKNELESSNKSVQASKTKIENLQKELNAKNNTLEELQKEIKDTKSHIKNINEANQNFERQLLDQKKNNENYEKTIEEQGKTIEKLHQTNDELKENIQKLESIAHNNEVEIQELKGTIKKYTEKIESSEKDLEKQMQTIENLEGQLKASQEKTKNQEDIINNTHEKIEEIEKQLEKQKEINEELTNDLDNYKNSINEHQNIHDNHAKKVSEQAGTIRTLNTKVRTAEEKVQAAEKNAEKIKKSLADAEKKSKNDQEVIENMRISLEENLQKIILLEKIIDDHSKTSQEKEKNNKVLEDTVKSLESKAELLQFEVDKSENILQETIKALEEKKNEINQLEEQLKKEEEVSVTIKSHLDTILKEKDSALRRSESFKSSFDEEKKKAAGLERKMTQALKISTKEIDELKIIIQNKENELASETYAKVEMEKNLNILEEENKNLQAQIEDLNVKLKQLEISLENEQKSNESTLKQLKISQEENKSRPQTPEGDLPIKLAELESLNTKLKEEILTVNKNMNTLQINMKKEKAKFEALLLDKDKKFSTQAKKMELNFEELQSKRSEVESKNDEIMVKKGEINKLQKEINELKQARFGDANKEAQQENQRLQFELERVQKLERESSQAKKTLSMNVEELNRTILELQNKIAKLESESSEVVVKKSRIGGIIDKRK</sequence>
<feature type="coiled-coil region" evidence="1">
    <location>
        <begin position="529"/>
        <end position="588"/>
    </location>
</feature>
<feature type="coiled-coil region" evidence="1">
    <location>
        <begin position="1665"/>
        <end position="2197"/>
    </location>
</feature>
<dbReference type="Proteomes" id="UP000187209">
    <property type="component" value="Unassembled WGS sequence"/>
</dbReference>
<gene>
    <name evidence="3" type="ORF">SteCoe_18459</name>
</gene>
<evidence type="ECO:0000256" key="2">
    <source>
        <dbReference type="SAM" id="MobiDB-lite"/>
    </source>
</evidence>
<keyword evidence="4" id="KW-1185">Reference proteome</keyword>
<feature type="compositionally biased region" description="Polar residues" evidence="2">
    <location>
        <begin position="15"/>
        <end position="24"/>
    </location>
</feature>
<feature type="region of interest" description="Disordered" evidence="2">
    <location>
        <begin position="1"/>
        <end position="70"/>
    </location>
</feature>
<dbReference type="Gene3D" id="1.10.287.1490">
    <property type="match status" value="1"/>
</dbReference>
<feature type="compositionally biased region" description="Low complexity" evidence="2">
    <location>
        <begin position="54"/>
        <end position="70"/>
    </location>
</feature>
<name>A0A1R2BWJ9_9CILI</name>
<dbReference type="EMBL" id="MPUH01000392">
    <property type="protein sequence ID" value="OMJ81144.1"/>
    <property type="molecule type" value="Genomic_DNA"/>
</dbReference>
<feature type="coiled-coil region" evidence="1">
    <location>
        <begin position="152"/>
        <end position="264"/>
    </location>
</feature>
<dbReference type="GO" id="GO:0072383">
    <property type="term" value="P:plus-end-directed vesicle transport along microtubule"/>
    <property type="evidence" value="ECO:0007669"/>
    <property type="project" value="TreeGrafter"/>
</dbReference>
<dbReference type="PANTHER" id="PTHR46753:SF2">
    <property type="entry name" value="FYVE AND COILED-COIL DOMAIN-CONTAINING PROTEIN 1"/>
    <property type="match status" value="1"/>
</dbReference>
<evidence type="ECO:0000256" key="1">
    <source>
        <dbReference type="SAM" id="Coils"/>
    </source>
</evidence>
<accession>A0A1R2BWJ9</accession>
<feature type="coiled-coil region" evidence="1">
    <location>
        <begin position="988"/>
        <end position="1290"/>
    </location>
</feature>
<feature type="coiled-coil region" evidence="1">
    <location>
        <begin position="1506"/>
        <end position="1625"/>
    </location>
</feature>
<dbReference type="GO" id="GO:0005776">
    <property type="term" value="C:autophagosome"/>
    <property type="evidence" value="ECO:0007669"/>
    <property type="project" value="TreeGrafter"/>
</dbReference>
<dbReference type="SUPFAM" id="SSF57997">
    <property type="entry name" value="Tropomyosin"/>
    <property type="match status" value="2"/>
</dbReference>
<feature type="coiled-coil region" evidence="1">
    <location>
        <begin position="674"/>
        <end position="860"/>
    </location>
</feature>
<feature type="coiled-coil region" evidence="1">
    <location>
        <begin position="2671"/>
        <end position="2932"/>
    </location>
</feature>
<comment type="caution">
    <text evidence="3">The sequence shown here is derived from an EMBL/GenBank/DDBJ whole genome shotgun (WGS) entry which is preliminary data.</text>
</comment>
<organism evidence="3 4">
    <name type="scientific">Stentor coeruleus</name>
    <dbReference type="NCBI Taxonomy" id="5963"/>
    <lineage>
        <taxon>Eukaryota</taxon>
        <taxon>Sar</taxon>
        <taxon>Alveolata</taxon>
        <taxon>Ciliophora</taxon>
        <taxon>Postciliodesmatophora</taxon>
        <taxon>Heterotrichea</taxon>
        <taxon>Heterotrichida</taxon>
        <taxon>Stentoridae</taxon>
        <taxon>Stentor</taxon>
    </lineage>
</organism>
<dbReference type="OrthoDB" id="10254988at2759"/>
<evidence type="ECO:0000313" key="4">
    <source>
        <dbReference type="Proteomes" id="UP000187209"/>
    </source>
</evidence>
<dbReference type="GO" id="GO:0005764">
    <property type="term" value="C:lysosome"/>
    <property type="evidence" value="ECO:0007669"/>
    <property type="project" value="TreeGrafter"/>
</dbReference>
<keyword evidence="1" id="KW-0175">Coiled coil</keyword>
<feature type="coiled-coil region" evidence="1">
    <location>
        <begin position="1383"/>
        <end position="1456"/>
    </location>
</feature>
<proteinExistence type="predicted"/>
<feature type="coiled-coil region" evidence="1">
    <location>
        <begin position="330"/>
        <end position="406"/>
    </location>
</feature>
<dbReference type="PANTHER" id="PTHR46753">
    <property type="entry name" value="FYVE AND COILED-COIL DOMAIN-CONTAINING PROTEIN 1"/>
    <property type="match status" value="1"/>
</dbReference>
<protein>
    <submittedName>
        <fullName evidence="3">Uncharacterized protein</fullName>
    </submittedName>
</protein>
<feature type="coiled-coil region" evidence="1">
    <location>
        <begin position="2555"/>
        <end position="2631"/>
    </location>
</feature>